<protein>
    <submittedName>
        <fullName evidence="1">Uncharacterized protein</fullName>
    </submittedName>
</protein>
<organism evidence="1 2">
    <name type="scientific">Batillaria attramentaria</name>
    <dbReference type="NCBI Taxonomy" id="370345"/>
    <lineage>
        <taxon>Eukaryota</taxon>
        <taxon>Metazoa</taxon>
        <taxon>Spiralia</taxon>
        <taxon>Lophotrochozoa</taxon>
        <taxon>Mollusca</taxon>
        <taxon>Gastropoda</taxon>
        <taxon>Caenogastropoda</taxon>
        <taxon>Sorbeoconcha</taxon>
        <taxon>Cerithioidea</taxon>
        <taxon>Batillariidae</taxon>
        <taxon>Batillaria</taxon>
    </lineage>
</organism>
<name>A0ABD0M5U0_9CAEN</name>
<evidence type="ECO:0000313" key="1">
    <source>
        <dbReference type="EMBL" id="KAK7506796.1"/>
    </source>
</evidence>
<keyword evidence="2" id="KW-1185">Reference proteome</keyword>
<reference evidence="1 2" key="1">
    <citation type="journal article" date="2023" name="Sci. Data">
        <title>Genome assembly of the Korean intertidal mud-creeper Batillaria attramentaria.</title>
        <authorList>
            <person name="Patra A.K."/>
            <person name="Ho P.T."/>
            <person name="Jun S."/>
            <person name="Lee S.J."/>
            <person name="Kim Y."/>
            <person name="Won Y.J."/>
        </authorList>
    </citation>
    <scope>NUCLEOTIDE SEQUENCE [LARGE SCALE GENOMIC DNA]</scope>
    <source>
        <strain evidence="1">Wonlab-2016</strain>
    </source>
</reference>
<accession>A0ABD0M5U0</accession>
<comment type="caution">
    <text evidence="1">The sequence shown here is derived from an EMBL/GenBank/DDBJ whole genome shotgun (WGS) entry which is preliminary data.</text>
</comment>
<sequence length="139" mass="15114">MYKKKFKAAALPLGGGSSAGERGRWGWVGQECVATWVPCTRISGAMSVEAGRRIHAEKVTDDHHTVTQGLTSNVQLGSVALQQCVIGGFAHCLHSRAYHIIAFVPPYKYKVLIPCSDIQNVSIRNKHFPDNLSLSVAVI</sequence>
<proteinExistence type="predicted"/>
<dbReference type="EMBL" id="JACVVK020000005">
    <property type="protein sequence ID" value="KAK7506796.1"/>
    <property type="molecule type" value="Genomic_DNA"/>
</dbReference>
<gene>
    <name evidence="1" type="ORF">BaRGS_00001647</name>
</gene>
<dbReference type="Proteomes" id="UP001519460">
    <property type="component" value="Unassembled WGS sequence"/>
</dbReference>
<dbReference type="AlphaFoldDB" id="A0ABD0M5U0"/>
<evidence type="ECO:0000313" key="2">
    <source>
        <dbReference type="Proteomes" id="UP001519460"/>
    </source>
</evidence>